<feature type="transmembrane region" description="Helical" evidence="8">
    <location>
        <begin position="12"/>
        <end position="29"/>
    </location>
</feature>
<dbReference type="InterPro" id="IPR050297">
    <property type="entry name" value="LipidA_mod_glycosyltrf_83"/>
</dbReference>
<gene>
    <name evidence="9" type="ORF">GCM10009118_25270</name>
</gene>
<feature type="transmembrane region" description="Helical" evidence="8">
    <location>
        <begin position="102"/>
        <end position="122"/>
    </location>
</feature>
<keyword evidence="5 8" id="KW-0812">Transmembrane</keyword>
<proteinExistence type="predicted"/>
<organism evidence="9 10">
    <name type="scientific">Wandonia haliotis</name>
    <dbReference type="NCBI Taxonomy" id="574963"/>
    <lineage>
        <taxon>Bacteria</taxon>
        <taxon>Pseudomonadati</taxon>
        <taxon>Bacteroidota</taxon>
        <taxon>Flavobacteriia</taxon>
        <taxon>Flavobacteriales</taxon>
        <taxon>Crocinitomicaceae</taxon>
        <taxon>Wandonia</taxon>
    </lineage>
</organism>
<dbReference type="Proteomes" id="UP001501126">
    <property type="component" value="Unassembled WGS sequence"/>
</dbReference>
<evidence type="ECO:0000256" key="8">
    <source>
        <dbReference type="SAM" id="Phobius"/>
    </source>
</evidence>
<evidence type="ECO:0000256" key="1">
    <source>
        <dbReference type="ARBA" id="ARBA00004651"/>
    </source>
</evidence>
<keyword evidence="2" id="KW-1003">Cell membrane</keyword>
<evidence type="ECO:0000313" key="9">
    <source>
        <dbReference type="EMBL" id="GAA0876117.1"/>
    </source>
</evidence>
<keyword evidence="4" id="KW-0808">Transferase</keyword>
<evidence type="ECO:0000256" key="6">
    <source>
        <dbReference type="ARBA" id="ARBA00022989"/>
    </source>
</evidence>
<evidence type="ECO:0000256" key="2">
    <source>
        <dbReference type="ARBA" id="ARBA00022475"/>
    </source>
</evidence>
<feature type="transmembrane region" description="Helical" evidence="8">
    <location>
        <begin position="343"/>
        <end position="363"/>
    </location>
</feature>
<dbReference type="EMBL" id="BAAAFH010000022">
    <property type="protein sequence ID" value="GAA0876117.1"/>
    <property type="molecule type" value="Genomic_DNA"/>
</dbReference>
<keyword evidence="10" id="KW-1185">Reference proteome</keyword>
<evidence type="ECO:0000313" key="10">
    <source>
        <dbReference type="Proteomes" id="UP001501126"/>
    </source>
</evidence>
<evidence type="ECO:0000256" key="7">
    <source>
        <dbReference type="ARBA" id="ARBA00023136"/>
    </source>
</evidence>
<keyword evidence="7 8" id="KW-0472">Membrane</keyword>
<feature type="transmembrane region" description="Helical" evidence="8">
    <location>
        <begin position="142"/>
        <end position="167"/>
    </location>
</feature>
<dbReference type="PANTHER" id="PTHR33908">
    <property type="entry name" value="MANNOSYLTRANSFERASE YKCB-RELATED"/>
    <property type="match status" value="1"/>
</dbReference>
<sequence length="527" mass="61122">MYTWFKNYPNVLFFFFVAVMTVSYYDGVLEKEPMNMHLWRQTDCLSLARNYANGAAFAEPEIDILLADKLTTGKTAGEFPVLYYLVGKTWSVFGESVMLYRVFYLLILLAGVFAFFRTLLLLNFGNFWSTVLSLLLFTSPVFVVFGVSFLTDVPAFCFILIAFYFLVRSIRIPWAKYSLWWAVLFFALAGLIKVSSLILFVFLGAAFLIELLGKKLSEGGRVFQRPGATFIGFGIVILAVFSWYFYASYYNEQHQFKYTFNSIYPLWLMDEAGLAKLWDGMKTTTTIIFFSRPMIALVVLLPLVNLLFFRKLPLIISLGNIFVFTGGLLYFLLWAPLFENHDYYYIPLLILFVSSFVPFFYWLKERKEKIYRSPVLKILFVLFLGYNFIYCLSVVKLKTRAAEGDFPVVGNEQFVGMMRWVNWDVSANWWRYKAVLPDLEKAGVQPDDKVICLSDYSFSVSLYFLNKRGWTNFMHYSSREEIDQLIDAGAKYLFITDPAQLELDYIQPFLEKPLGEFKGIHVFTLAG</sequence>
<feature type="transmembrane region" description="Helical" evidence="8">
    <location>
        <begin position="228"/>
        <end position="246"/>
    </location>
</feature>
<comment type="subcellular location">
    <subcellularLocation>
        <location evidence="1">Cell membrane</location>
        <topology evidence="1">Multi-pass membrane protein</topology>
    </subcellularLocation>
</comment>
<feature type="transmembrane region" description="Helical" evidence="8">
    <location>
        <begin position="375"/>
        <end position="395"/>
    </location>
</feature>
<feature type="transmembrane region" description="Helical" evidence="8">
    <location>
        <begin position="179"/>
        <end position="208"/>
    </location>
</feature>
<feature type="transmembrane region" description="Helical" evidence="8">
    <location>
        <begin position="287"/>
        <end position="308"/>
    </location>
</feature>
<feature type="transmembrane region" description="Helical" evidence="8">
    <location>
        <begin position="315"/>
        <end position="337"/>
    </location>
</feature>
<reference evidence="9 10" key="1">
    <citation type="journal article" date="2019" name="Int. J. Syst. Evol. Microbiol.">
        <title>The Global Catalogue of Microorganisms (GCM) 10K type strain sequencing project: providing services to taxonomists for standard genome sequencing and annotation.</title>
        <authorList>
            <consortium name="The Broad Institute Genomics Platform"/>
            <consortium name="The Broad Institute Genome Sequencing Center for Infectious Disease"/>
            <person name="Wu L."/>
            <person name="Ma J."/>
        </authorList>
    </citation>
    <scope>NUCLEOTIDE SEQUENCE [LARGE SCALE GENOMIC DNA]</scope>
    <source>
        <strain evidence="9 10">JCM 16083</strain>
    </source>
</reference>
<evidence type="ECO:0000256" key="5">
    <source>
        <dbReference type="ARBA" id="ARBA00022692"/>
    </source>
</evidence>
<name>A0ABN1MS86_9FLAO</name>
<evidence type="ECO:0008006" key="11">
    <source>
        <dbReference type="Google" id="ProtNLM"/>
    </source>
</evidence>
<dbReference type="PANTHER" id="PTHR33908:SF11">
    <property type="entry name" value="MEMBRANE PROTEIN"/>
    <property type="match status" value="1"/>
</dbReference>
<evidence type="ECO:0000256" key="4">
    <source>
        <dbReference type="ARBA" id="ARBA00022679"/>
    </source>
</evidence>
<protein>
    <recommendedName>
        <fullName evidence="11">Glycosyltransferase RgtA/B/C/D-like domain-containing protein</fullName>
    </recommendedName>
</protein>
<comment type="caution">
    <text evidence="9">The sequence shown here is derived from an EMBL/GenBank/DDBJ whole genome shotgun (WGS) entry which is preliminary data.</text>
</comment>
<accession>A0ABN1MS86</accession>
<keyword evidence="6 8" id="KW-1133">Transmembrane helix</keyword>
<evidence type="ECO:0000256" key="3">
    <source>
        <dbReference type="ARBA" id="ARBA00022676"/>
    </source>
</evidence>
<keyword evidence="3" id="KW-0328">Glycosyltransferase</keyword>